<dbReference type="Proteomes" id="UP000241890">
    <property type="component" value="Unassembled WGS sequence"/>
</dbReference>
<keyword evidence="6 8" id="KW-0408">Iron</keyword>
<evidence type="ECO:0000313" key="10">
    <source>
        <dbReference type="EMBL" id="GBG27775.1"/>
    </source>
</evidence>
<proteinExistence type="inferred from homology"/>
<dbReference type="GO" id="GO:0017183">
    <property type="term" value="P:protein histidyl modification to diphthamide"/>
    <property type="evidence" value="ECO:0007669"/>
    <property type="project" value="UniProtKB-UniPathway"/>
</dbReference>
<dbReference type="FunFam" id="3.40.50.11840:FF:000002">
    <property type="entry name" value="2-(3-amino-3-carboxypropyl)histidine synthase subunit 2"/>
    <property type="match status" value="1"/>
</dbReference>
<dbReference type="Pfam" id="PF01866">
    <property type="entry name" value="Diphthamide_syn"/>
    <property type="match status" value="1"/>
</dbReference>
<evidence type="ECO:0000256" key="7">
    <source>
        <dbReference type="ARBA" id="ARBA00023014"/>
    </source>
</evidence>
<evidence type="ECO:0000256" key="1">
    <source>
        <dbReference type="ARBA" id="ARBA00001966"/>
    </source>
</evidence>
<dbReference type="AlphaFoldDB" id="A0A2R5GB03"/>
<comment type="similarity">
    <text evidence="3 8">Belongs to the DPH1/DPH2 family. DPH2 subfamily.</text>
</comment>
<keyword evidence="11" id="KW-1185">Reference proteome</keyword>
<dbReference type="GO" id="GO:0051536">
    <property type="term" value="F:iron-sulfur cluster binding"/>
    <property type="evidence" value="ECO:0007669"/>
    <property type="project" value="UniProtKB-KW"/>
</dbReference>
<dbReference type="InterPro" id="IPR016435">
    <property type="entry name" value="DPH1/DPH2"/>
</dbReference>
<dbReference type="FunCoup" id="A0A2R5GB03">
    <property type="interactions" value="89"/>
</dbReference>
<evidence type="ECO:0000256" key="5">
    <source>
        <dbReference type="ARBA" id="ARBA00022723"/>
    </source>
</evidence>
<dbReference type="GO" id="GO:0090560">
    <property type="term" value="F:2-(3-amino-3-carboxypropyl)histidine synthase activity"/>
    <property type="evidence" value="ECO:0007669"/>
    <property type="project" value="InterPro"/>
</dbReference>
<dbReference type="NCBIfam" id="TIGR00322">
    <property type="entry name" value="diphth2_R"/>
    <property type="match status" value="1"/>
</dbReference>
<accession>A0A2R5GB03</accession>
<dbReference type="InterPro" id="IPR042263">
    <property type="entry name" value="DPH1/DPH2_1"/>
</dbReference>
<dbReference type="PANTHER" id="PTHR10762">
    <property type="entry name" value="DIPHTHAMIDE BIOSYNTHESIS PROTEIN"/>
    <property type="match status" value="1"/>
</dbReference>
<dbReference type="UniPathway" id="UPA00559"/>
<organism evidence="10 11">
    <name type="scientific">Hondaea fermentalgiana</name>
    <dbReference type="NCBI Taxonomy" id="2315210"/>
    <lineage>
        <taxon>Eukaryota</taxon>
        <taxon>Sar</taxon>
        <taxon>Stramenopiles</taxon>
        <taxon>Bigyra</taxon>
        <taxon>Labyrinthulomycetes</taxon>
        <taxon>Thraustochytrida</taxon>
        <taxon>Thraustochytriidae</taxon>
        <taxon>Hondaea</taxon>
    </lineage>
</organism>
<evidence type="ECO:0000256" key="3">
    <source>
        <dbReference type="ARBA" id="ARBA00006179"/>
    </source>
</evidence>
<dbReference type="EMBL" id="BEYU01000035">
    <property type="protein sequence ID" value="GBG27775.1"/>
    <property type="molecule type" value="Genomic_DNA"/>
</dbReference>
<dbReference type="SFLD" id="SFLDG01121">
    <property type="entry name" value="Diphthamide_biosynthesis"/>
    <property type="match status" value="1"/>
</dbReference>
<dbReference type="Gene3D" id="3.40.50.11840">
    <property type="entry name" value="Diphthamide synthesis DPH1/DPH2 domain 1"/>
    <property type="match status" value="1"/>
</dbReference>
<dbReference type="PANTHER" id="PTHR10762:SF2">
    <property type="entry name" value="2-(3-AMINO-3-CARBOXYPROPYL)HISTIDINE SYNTHASE SUBUNIT 2"/>
    <property type="match status" value="1"/>
</dbReference>
<keyword evidence="5 8" id="KW-0479">Metal-binding</keyword>
<dbReference type="OrthoDB" id="449241at2759"/>
<dbReference type="Gene3D" id="3.40.50.11860">
    <property type="entry name" value="Diphthamide synthesis DPH1/DPH2 domain 3"/>
    <property type="match status" value="1"/>
</dbReference>
<reference evidence="10 11" key="1">
    <citation type="submission" date="2017-12" db="EMBL/GenBank/DDBJ databases">
        <title>Sequencing, de novo assembly and annotation of complete genome of a new Thraustochytrid species, strain FCC1311.</title>
        <authorList>
            <person name="Sedici K."/>
            <person name="Godart F."/>
            <person name="Aiese Cigliano R."/>
            <person name="Sanseverino W."/>
            <person name="Barakat M."/>
            <person name="Ortet P."/>
            <person name="Marechal E."/>
            <person name="Cagnac O."/>
            <person name="Amato A."/>
        </authorList>
    </citation>
    <scope>NUCLEOTIDE SEQUENCE [LARGE SCALE GENOMIC DNA]</scope>
</reference>
<evidence type="ECO:0000256" key="2">
    <source>
        <dbReference type="ARBA" id="ARBA00005156"/>
    </source>
</evidence>
<evidence type="ECO:0000256" key="4">
    <source>
        <dbReference type="ARBA" id="ARBA00021914"/>
    </source>
</evidence>
<comment type="caution">
    <text evidence="10">The sequence shown here is derived from an EMBL/GenBank/DDBJ whole genome shotgun (WGS) entry which is preliminary data.</text>
</comment>
<dbReference type="InParanoid" id="A0A2R5GB03"/>
<feature type="region of interest" description="Disordered" evidence="9">
    <location>
        <begin position="493"/>
        <end position="528"/>
    </location>
</feature>
<comment type="function">
    <text evidence="8">Required for the first step of diphthamide biosynthesis, a post-translational modification of histidine which occurs in elongation factor 2. DPH1 and DPH2 transfer a 3-amino-3-carboxypropyl (ACP) group from S-adenosyl-L-methionine (SAM) to a histidine residue, the reaction is assisted by a reduction system comprising DPH3 and a NADH-dependent reductase. Facilitates the reduction of the catalytic iron-sulfur cluster found in the DPH1 subunit.</text>
</comment>
<comment type="cofactor">
    <cofactor evidence="1">
        <name>[4Fe-4S] cluster</name>
        <dbReference type="ChEBI" id="CHEBI:49883"/>
    </cofactor>
</comment>
<sequence length="528" mass="56791">MAIDDSGERAVTRELDAALDEAALDDATRLLAADSEAFDHELRVQESVDIVREHGFRRVALQIPDELFPIALRLAQTLRDRINDPEVHLFVLGDTSFGSCCVDEVAAEHNTADFVIHYGHSCLSRTSRLPVQLVFGDRPLAVDQVAAAIATALENNKGQDEATALPSRVVIIRDVRYEHAIPDLASALTNNHGLEAVVPVVNQGFRPVEAFAPKTAENEDLSQDEKKDVVAVALGQEVRESRDFVAIYLGANDDHFAQIALTLGIEPCKCLLACDPATGSCAPPTRRVTNLIAKRFLKVQQTRDAPMIGLLVGTMGVQGYATVIQSLSRLAQSAGKKTYTFLMGKINPQKLANFAHIDAYVLVACPLNSLLDSKDFFKPVVTPFELEVALNARSWSTRFELAFSNLASIQPSSTDQNAAQHEAENDDDADAPHFSLATGSFVRAAVAQPLPAHAAAPVATSAPDALVEHGNDRHITIRYASPAADALASQTFRGLDPAKGDKAPQAAQKGQSGTASGLHALDDPHKKV</sequence>
<evidence type="ECO:0000256" key="9">
    <source>
        <dbReference type="SAM" id="MobiDB-lite"/>
    </source>
</evidence>
<dbReference type="SFLD" id="SFLDS00032">
    <property type="entry name" value="Radical_SAM_3-amino-3-carboxyp"/>
    <property type="match status" value="1"/>
</dbReference>
<evidence type="ECO:0000256" key="8">
    <source>
        <dbReference type="RuleBase" id="RU364133"/>
    </source>
</evidence>
<protein>
    <recommendedName>
        <fullName evidence="4 8">2-(3-amino-3-carboxypropyl)histidine synthase subunit 2</fullName>
    </recommendedName>
</protein>
<dbReference type="FunFam" id="3.40.50.11860:FF:000001">
    <property type="entry name" value="2-(3-amino-3-carboxypropyl)histidine synthase subunit 2"/>
    <property type="match status" value="1"/>
</dbReference>
<comment type="pathway">
    <text evidence="2 8">Protein modification; peptidyl-diphthamide biosynthesis.</text>
</comment>
<keyword evidence="7 8" id="KW-0411">Iron-sulfur</keyword>
<dbReference type="InterPro" id="IPR010014">
    <property type="entry name" value="DHP2"/>
</dbReference>
<name>A0A2R5GB03_9STRA</name>
<gene>
    <name evidence="10" type="ORF">FCC1311_039982</name>
</gene>
<evidence type="ECO:0000256" key="6">
    <source>
        <dbReference type="ARBA" id="ARBA00023004"/>
    </source>
</evidence>
<dbReference type="GO" id="GO:0046872">
    <property type="term" value="F:metal ion binding"/>
    <property type="evidence" value="ECO:0007669"/>
    <property type="project" value="UniProtKB-KW"/>
</dbReference>
<dbReference type="InterPro" id="IPR042265">
    <property type="entry name" value="DPH1/DPH2_3"/>
</dbReference>
<dbReference type="NCBIfam" id="TIGR00272">
    <property type="entry name" value="DPH2"/>
    <property type="match status" value="1"/>
</dbReference>
<feature type="region of interest" description="Disordered" evidence="9">
    <location>
        <begin position="412"/>
        <end position="432"/>
    </location>
</feature>
<evidence type="ECO:0000313" key="11">
    <source>
        <dbReference type="Proteomes" id="UP000241890"/>
    </source>
</evidence>